<keyword evidence="3 5" id="KW-0653">Protein transport</keyword>
<dbReference type="InterPro" id="IPR025655">
    <property type="entry name" value="PEX14"/>
</dbReference>
<accession>A0A8T1WV00</accession>
<evidence type="ECO:0000256" key="4">
    <source>
        <dbReference type="ARBA" id="ARBA00023136"/>
    </source>
</evidence>
<evidence type="ECO:0000256" key="1">
    <source>
        <dbReference type="ARBA" id="ARBA00004370"/>
    </source>
</evidence>
<dbReference type="GO" id="GO:0005778">
    <property type="term" value="C:peroxisomal membrane"/>
    <property type="evidence" value="ECO:0007669"/>
    <property type="project" value="UniProtKB-SubCell"/>
</dbReference>
<organism evidence="9 10">
    <name type="scientific">Phytophthora boehmeriae</name>
    <dbReference type="NCBI Taxonomy" id="109152"/>
    <lineage>
        <taxon>Eukaryota</taxon>
        <taxon>Sar</taxon>
        <taxon>Stramenopiles</taxon>
        <taxon>Oomycota</taxon>
        <taxon>Peronosporomycetes</taxon>
        <taxon>Peronosporales</taxon>
        <taxon>Peronosporaceae</taxon>
        <taxon>Phytophthora</taxon>
    </lineage>
</organism>
<reference evidence="9" key="1">
    <citation type="submission" date="2021-02" db="EMBL/GenBank/DDBJ databases">
        <authorList>
            <person name="Palmer J.M."/>
        </authorList>
    </citation>
    <scope>NUCLEOTIDE SEQUENCE</scope>
    <source>
        <strain evidence="9">SCRP23</strain>
    </source>
</reference>
<dbReference type="PANTHER" id="PTHR23058">
    <property type="entry name" value="PEROXISOMAL MEMBRANE PROTEIN PEX14"/>
    <property type="match status" value="1"/>
</dbReference>
<dbReference type="InterPro" id="IPR006785">
    <property type="entry name" value="Pex14_N"/>
</dbReference>
<evidence type="ECO:0000256" key="7">
    <source>
        <dbReference type="SAM" id="MobiDB-lite"/>
    </source>
</evidence>
<dbReference type="EMBL" id="JAGDFL010000119">
    <property type="protein sequence ID" value="KAG7397276.1"/>
    <property type="molecule type" value="Genomic_DNA"/>
</dbReference>
<evidence type="ECO:0000256" key="3">
    <source>
        <dbReference type="ARBA" id="ARBA00022927"/>
    </source>
</evidence>
<keyword evidence="2 5" id="KW-0813">Transport</keyword>
<name>A0A8T1WV00_9STRA</name>
<dbReference type="AlphaFoldDB" id="A0A8T1WV00"/>
<sequence length="341" mass="38159">MAPPRDSGLLEKCEQFLLHPTVRALSLAQRVDFLEKKGLSPEEITQCLKTVERRNGLSQLARRTAADLAANAGVNSLTLPSDASPAAPASKLTLLKLIVKKYGVITLLLALLSYGYMQFRRRRTEQLALEQQRERLQRRERRSVKVEALLAVIQDQQKQYNEAAELLRRRTDKFLAAQQTAHSQEVALKTNSSATQTTRGLELQKLQSELMELKSVVVDTYLHPPVAKKEADKVKDLPMVLRPAEASVLDNVSDSSTGLRFSPMSVGAPAMARPLATRTVLEEKYMTMTRNRRKPRERQEDSTARNQTTLSSSEIEELLGDIQSGEEISTAGSYRLLFATE</sequence>
<keyword evidence="10" id="KW-1185">Reference proteome</keyword>
<feature type="domain" description="Peroxisome membrane anchor protein Pex14p N-terminal" evidence="8">
    <location>
        <begin position="9"/>
        <end position="49"/>
    </location>
</feature>
<evidence type="ECO:0000313" key="9">
    <source>
        <dbReference type="EMBL" id="KAG7397276.1"/>
    </source>
</evidence>
<comment type="function">
    <text evidence="5">Component of the PEX13-PEX14 docking complex, a translocon channel that specifically mediates the import of peroxisomal cargo proteins bound to PEX5 receptor. The PEX13-PEX14 docking complex forms a large import pore which can be opened to a diameter of about 9 nm. Mechanistically, PEX5 receptor along with cargo proteins associates with the PEX14 subunit of the PEX13-PEX14 docking complex in the cytosol, leading to the insertion of the receptor into the organelle membrane with the concomitant translocation of the cargo into the peroxisome matrix.</text>
</comment>
<dbReference type="OrthoDB" id="441517at2759"/>
<gene>
    <name evidence="9" type="ORF">PHYBOEH_000970</name>
</gene>
<comment type="subcellular location">
    <subcellularLocation>
        <location evidence="1">Membrane</location>
    </subcellularLocation>
    <subcellularLocation>
        <location evidence="5">Peroxisome membrane</location>
    </subcellularLocation>
</comment>
<dbReference type="Proteomes" id="UP000693981">
    <property type="component" value="Unassembled WGS sequence"/>
</dbReference>
<keyword evidence="6" id="KW-0175">Coiled coil</keyword>
<keyword evidence="5" id="KW-0576">Peroxisome</keyword>
<protein>
    <recommendedName>
        <fullName evidence="5">Peroxisomal membrane protein PEX14</fullName>
    </recommendedName>
    <alternativeName>
        <fullName evidence="5">Peroxin-14</fullName>
    </alternativeName>
</protein>
<proteinExistence type="inferred from homology"/>
<feature type="coiled-coil region" evidence="6">
    <location>
        <begin position="122"/>
        <end position="170"/>
    </location>
</feature>
<dbReference type="Pfam" id="PF04695">
    <property type="entry name" value="Pex14_N"/>
    <property type="match status" value="1"/>
</dbReference>
<evidence type="ECO:0000259" key="8">
    <source>
        <dbReference type="Pfam" id="PF04695"/>
    </source>
</evidence>
<comment type="caution">
    <text evidence="9">The sequence shown here is derived from an EMBL/GenBank/DDBJ whole genome shotgun (WGS) entry which is preliminary data.</text>
</comment>
<comment type="similarity">
    <text evidence="5">Belongs to the peroxin-14 family.</text>
</comment>
<dbReference type="PANTHER" id="PTHR23058:SF0">
    <property type="entry name" value="PEROXISOMAL MEMBRANE PROTEIN PEX14"/>
    <property type="match status" value="1"/>
</dbReference>
<keyword evidence="4 5" id="KW-0472">Membrane</keyword>
<evidence type="ECO:0000256" key="2">
    <source>
        <dbReference type="ARBA" id="ARBA00022448"/>
    </source>
</evidence>
<evidence type="ECO:0000313" key="10">
    <source>
        <dbReference type="Proteomes" id="UP000693981"/>
    </source>
</evidence>
<evidence type="ECO:0000256" key="5">
    <source>
        <dbReference type="RuleBase" id="RU367032"/>
    </source>
</evidence>
<feature type="region of interest" description="Disordered" evidence="7">
    <location>
        <begin position="288"/>
        <end position="324"/>
    </location>
</feature>
<feature type="compositionally biased region" description="Polar residues" evidence="7">
    <location>
        <begin position="304"/>
        <end position="313"/>
    </location>
</feature>
<dbReference type="GO" id="GO:0016560">
    <property type="term" value="P:protein import into peroxisome matrix, docking"/>
    <property type="evidence" value="ECO:0007669"/>
    <property type="project" value="UniProtKB-UniRule"/>
</dbReference>
<evidence type="ECO:0000256" key="6">
    <source>
        <dbReference type="SAM" id="Coils"/>
    </source>
</evidence>
<dbReference type="GO" id="GO:0005102">
    <property type="term" value="F:signaling receptor binding"/>
    <property type="evidence" value="ECO:0007669"/>
    <property type="project" value="TreeGrafter"/>
</dbReference>
<dbReference type="GO" id="GO:1990429">
    <property type="term" value="C:peroxisomal importomer complex"/>
    <property type="evidence" value="ECO:0007669"/>
    <property type="project" value="TreeGrafter"/>
</dbReference>